<evidence type="ECO:0000313" key="2">
    <source>
        <dbReference type="Proteomes" id="UP000248079"/>
    </source>
</evidence>
<proteinExistence type="predicted"/>
<accession>A0A2V3ZYV4</accession>
<dbReference type="OrthoDB" id="1115963at2"/>
<protein>
    <submittedName>
        <fullName evidence="1">Uncharacterized protein</fullName>
    </submittedName>
</protein>
<dbReference type="EMBL" id="QFLI01000005">
    <property type="protein sequence ID" value="PXY00727.1"/>
    <property type="molecule type" value="Genomic_DNA"/>
</dbReference>
<evidence type="ECO:0000313" key="1">
    <source>
        <dbReference type="EMBL" id="PXY00727.1"/>
    </source>
</evidence>
<name>A0A2V3ZYV4_9BACT</name>
<comment type="caution">
    <text evidence="1">The sequence shown here is derived from an EMBL/GenBank/DDBJ whole genome shotgun (WGS) entry which is preliminary data.</text>
</comment>
<organism evidence="1 2">
    <name type="scientific">Marinifilum breve</name>
    <dbReference type="NCBI Taxonomy" id="2184082"/>
    <lineage>
        <taxon>Bacteria</taxon>
        <taxon>Pseudomonadati</taxon>
        <taxon>Bacteroidota</taxon>
        <taxon>Bacteroidia</taxon>
        <taxon>Marinilabiliales</taxon>
        <taxon>Marinifilaceae</taxon>
    </lineage>
</organism>
<reference evidence="1 2" key="1">
    <citation type="submission" date="2018-05" db="EMBL/GenBank/DDBJ databases">
        <title>Marinifilum breve JC075T sp. nov., a marine bacterium isolated from Yongle Blue Hole in the South China Sea.</title>
        <authorList>
            <person name="Fu T."/>
        </authorList>
    </citation>
    <scope>NUCLEOTIDE SEQUENCE [LARGE SCALE GENOMIC DNA]</scope>
    <source>
        <strain evidence="1 2">JC075</strain>
    </source>
</reference>
<dbReference type="RefSeq" id="WP_110361094.1">
    <property type="nucleotide sequence ID" value="NZ_QFLI01000005.1"/>
</dbReference>
<dbReference type="Proteomes" id="UP000248079">
    <property type="component" value="Unassembled WGS sequence"/>
</dbReference>
<keyword evidence="2" id="KW-1185">Reference proteome</keyword>
<dbReference type="AlphaFoldDB" id="A0A2V3ZYV4"/>
<gene>
    <name evidence="1" type="ORF">DF185_12520</name>
</gene>
<sequence length="228" mass="25716">MKKTIISRHNANLQVVNVLKTNESKYSGIPAMVNAVAALNTSVDKAVELFAKVGSIPNKPAGNKNVAKAELISICLVVSNVVHVYAYMKKDENLQSFLVTSEAELGVRMRQQDLLSYAKNLAEKIAPIATELADYGLTEELKTELSNEIAEFEKLMIEPRQLINERKNANEMIEDCIVEIYSLLINRIDPFMELFNGDEEFYRAYKNARMIVDPANRKRTEEEVATNE</sequence>